<dbReference type="OrthoDB" id="790983at2"/>
<comment type="caution">
    <text evidence="1">The sequence shown here is derived from an EMBL/GenBank/DDBJ whole genome shotgun (WGS) entry which is preliminary data.</text>
</comment>
<accession>A0A364Y6Q1</accession>
<reference evidence="1 2" key="1">
    <citation type="submission" date="2018-06" db="EMBL/GenBank/DDBJ databases">
        <title>Chryseolinea flavus sp. nov., a member of the phylum Bacteroidetes isolated from soil.</title>
        <authorList>
            <person name="Li Y."/>
            <person name="Wang J."/>
        </authorList>
    </citation>
    <scope>NUCLEOTIDE SEQUENCE [LARGE SCALE GENOMIC DNA]</scope>
    <source>
        <strain evidence="1 2">SDU1-6</strain>
    </source>
</reference>
<dbReference type="AlphaFoldDB" id="A0A364Y6Q1"/>
<keyword evidence="2" id="KW-1185">Reference proteome</keyword>
<dbReference type="EMBL" id="QMFY01000003">
    <property type="protein sequence ID" value="RAW01524.1"/>
    <property type="molecule type" value="Genomic_DNA"/>
</dbReference>
<dbReference type="Pfam" id="PF09357">
    <property type="entry name" value="RteC"/>
    <property type="match status" value="1"/>
</dbReference>
<dbReference type="InterPro" id="IPR018534">
    <property type="entry name" value="Tet_reg_excision_RteC"/>
</dbReference>
<organism evidence="1 2">
    <name type="scientific">Pseudochryseolinea flava</name>
    <dbReference type="NCBI Taxonomy" id="2059302"/>
    <lineage>
        <taxon>Bacteria</taxon>
        <taxon>Pseudomonadati</taxon>
        <taxon>Bacteroidota</taxon>
        <taxon>Cytophagia</taxon>
        <taxon>Cytophagales</taxon>
        <taxon>Fulvivirgaceae</taxon>
        <taxon>Pseudochryseolinea</taxon>
    </lineage>
</organism>
<proteinExistence type="predicted"/>
<sequence length="265" mass="30661">MIAVMKILKFCDALEARMKSELSGSDTARDYASVALVYDKLNSMVMELREFVVRTGFSDREEEIQFFKFRKPIFMSQQIYHKKLFKLLVQKSFRSFDEQKKLVQDVRNKLEQFAVQNFDFYCYCMGTASHLDAQYFSMQLGADGQVDPFCTRYDLKLSKLLANNMLLEYLNGVDDKRTTSSANLRWTGSKSALVELVYALHLVGVFNNATADIVNIADELGGFFGMDLKNYRRIFIDIKGRKTGQFLVDRMQRNFHERIAEHDGG</sequence>
<evidence type="ECO:0000313" key="2">
    <source>
        <dbReference type="Proteomes" id="UP000251889"/>
    </source>
</evidence>
<evidence type="ECO:0000313" key="1">
    <source>
        <dbReference type="EMBL" id="RAW01524.1"/>
    </source>
</evidence>
<protein>
    <recommendedName>
        <fullName evidence="3">RteC protein</fullName>
    </recommendedName>
</protein>
<dbReference type="Proteomes" id="UP000251889">
    <property type="component" value="Unassembled WGS sequence"/>
</dbReference>
<gene>
    <name evidence="1" type="ORF">DQQ10_07640</name>
</gene>
<name>A0A364Y6Q1_9BACT</name>
<evidence type="ECO:0008006" key="3">
    <source>
        <dbReference type="Google" id="ProtNLM"/>
    </source>
</evidence>